<feature type="compositionally biased region" description="Polar residues" evidence="1">
    <location>
        <begin position="39"/>
        <end position="63"/>
    </location>
</feature>
<protein>
    <submittedName>
        <fullName evidence="2">Uncharacterized protein</fullName>
    </submittedName>
</protein>
<organism evidence="2 3">
    <name type="scientific">Roseivivax halodurans JCM 10272</name>
    <dbReference type="NCBI Taxonomy" id="1449350"/>
    <lineage>
        <taxon>Bacteria</taxon>
        <taxon>Pseudomonadati</taxon>
        <taxon>Pseudomonadota</taxon>
        <taxon>Alphaproteobacteria</taxon>
        <taxon>Rhodobacterales</taxon>
        <taxon>Roseobacteraceae</taxon>
        <taxon>Roseivivax</taxon>
    </lineage>
</organism>
<dbReference type="EMBL" id="JALZ01000025">
    <property type="protein sequence ID" value="ETX13466.1"/>
    <property type="molecule type" value="Genomic_DNA"/>
</dbReference>
<accession>X7EE49</accession>
<gene>
    <name evidence="2" type="ORF">OCH239_10140</name>
</gene>
<feature type="region of interest" description="Disordered" evidence="1">
    <location>
        <begin position="1"/>
        <end position="63"/>
    </location>
</feature>
<name>X7EE49_9RHOB</name>
<proteinExistence type="predicted"/>
<reference evidence="2 3" key="1">
    <citation type="submission" date="2014-01" db="EMBL/GenBank/DDBJ databases">
        <title>Roseivivax halodurans JCM 10272 Genome Sequencing.</title>
        <authorList>
            <person name="Lai Q."/>
            <person name="Li G."/>
            <person name="Shao Z."/>
        </authorList>
    </citation>
    <scope>NUCLEOTIDE SEQUENCE [LARGE SCALE GENOMIC DNA]</scope>
    <source>
        <strain evidence="2 3">JCM 10272</strain>
    </source>
</reference>
<evidence type="ECO:0000313" key="3">
    <source>
        <dbReference type="Proteomes" id="UP000022447"/>
    </source>
</evidence>
<evidence type="ECO:0000256" key="1">
    <source>
        <dbReference type="SAM" id="MobiDB-lite"/>
    </source>
</evidence>
<evidence type="ECO:0000313" key="2">
    <source>
        <dbReference type="EMBL" id="ETX13466.1"/>
    </source>
</evidence>
<sequence length="63" mass="6792">MPSCASLITSFTPVKPRRTKPRRNSVQNGSASEGPMAIPSTSRRPSVFTPTAMVTATDTMQRP</sequence>
<keyword evidence="3" id="KW-1185">Reference proteome</keyword>
<dbReference type="Proteomes" id="UP000022447">
    <property type="component" value="Unassembled WGS sequence"/>
</dbReference>
<comment type="caution">
    <text evidence="2">The sequence shown here is derived from an EMBL/GenBank/DDBJ whole genome shotgun (WGS) entry which is preliminary data.</text>
</comment>
<feature type="compositionally biased region" description="Polar residues" evidence="1">
    <location>
        <begin position="1"/>
        <end position="11"/>
    </location>
</feature>
<dbReference type="AlphaFoldDB" id="X7EE49"/>